<dbReference type="InterPro" id="IPR052894">
    <property type="entry name" value="AsmA-related"/>
</dbReference>
<keyword evidence="3" id="KW-1185">Reference proteome</keyword>
<dbReference type="GO" id="GO:0090313">
    <property type="term" value="P:regulation of protein targeting to membrane"/>
    <property type="evidence" value="ECO:0007669"/>
    <property type="project" value="TreeGrafter"/>
</dbReference>
<dbReference type="PANTHER" id="PTHR30441">
    <property type="entry name" value="DUF748 DOMAIN-CONTAINING PROTEIN"/>
    <property type="match status" value="1"/>
</dbReference>
<evidence type="ECO:0000313" key="3">
    <source>
        <dbReference type="Proteomes" id="UP000316008"/>
    </source>
</evidence>
<dbReference type="OrthoDB" id="596403at2"/>
<feature type="transmembrane region" description="Helical" evidence="1">
    <location>
        <begin position="12"/>
        <end position="32"/>
    </location>
</feature>
<dbReference type="AlphaFoldDB" id="A0A556MY78"/>
<dbReference type="RefSeq" id="WP_144332979.1">
    <property type="nucleotide sequence ID" value="NZ_VLPL01000004.1"/>
</dbReference>
<accession>A0A556MY78</accession>
<comment type="caution">
    <text evidence="2">The sequence shown here is derived from an EMBL/GenBank/DDBJ whole genome shotgun (WGS) entry which is preliminary data.</text>
</comment>
<keyword evidence="1" id="KW-0812">Transmembrane</keyword>
<dbReference type="Proteomes" id="UP000316008">
    <property type="component" value="Unassembled WGS sequence"/>
</dbReference>
<reference evidence="2 3" key="1">
    <citation type="submission" date="2019-07" db="EMBL/GenBank/DDBJ databases">
        <authorList>
            <person name="Huq M.A."/>
        </authorList>
    </citation>
    <scope>NUCLEOTIDE SEQUENCE [LARGE SCALE GENOMIC DNA]</scope>
    <source>
        <strain evidence="2 3">MAH-3</strain>
    </source>
</reference>
<evidence type="ECO:0000313" key="2">
    <source>
        <dbReference type="EMBL" id="TSJ44866.1"/>
    </source>
</evidence>
<proteinExistence type="predicted"/>
<evidence type="ECO:0000256" key="1">
    <source>
        <dbReference type="SAM" id="Phobius"/>
    </source>
</evidence>
<dbReference type="PANTHER" id="PTHR30441:SF8">
    <property type="entry name" value="DUF748 DOMAIN-CONTAINING PROTEIN"/>
    <property type="match status" value="1"/>
</dbReference>
<organism evidence="2 3">
    <name type="scientific">Fluviicola chungangensis</name>
    <dbReference type="NCBI Taxonomy" id="2597671"/>
    <lineage>
        <taxon>Bacteria</taxon>
        <taxon>Pseudomonadati</taxon>
        <taxon>Bacteroidota</taxon>
        <taxon>Flavobacteriia</taxon>
        <taxon>Flavobacteriales</taxon>
        <taxon>Crocinitomicaceae</taxon>
        <taxon>Fluviicola</taxon>
    </lineage>
</organism>
<keyword evidence="1" id="KW-1133">Transmembrane helix</keyword>
<dbReference type="EMBL" id="VLPL01000004">
    <property type="protein sequence ID" value="TSJ44866.1"/>
    <property type="molecule type" value="Genomic_DNA"/>
</dbReference>
<name>A0A556MY78_9FLAO</name>
<gene>
    <name evidence="2" type="ORF">FO442_09720</name>
</gene>
<protein>
    <submittedName>
        <fullName evidence="2">Uncharacterized protein</fullName>
    </submittedName>
</protein>
<keyword evidence="1" id="KW-0472">Membrane</keyword>
<dbReference type="GO" id="GO:0005886">
    <property type="term" value="C:plasma membrane"/>
    <property type="evidence" value="ECO:0007669"/>
    <property type="project" value="TreeGrafter"/>
</dbReference>
<sequence length="892" mass="102055">MKWKKWLVKSVKWFFGILISLILLISLLLYVFKDDIIDYAISEINKTLKTEVHVDEIDVTFWATFPNLSLDFNHVFIQDAFSYATKKDTLLYTEQVRLKFSPMDIWNEKYNVKKIDIKPGTLKLKVDKKGAVNYDIFRESASEERTNFQLTLESIHATGIQFSYSNRINENSYKTRVQDIHLVGNFTQDQFDIATKADFYIQRIQNGLVPFIINQQASTDVFIHIDQISETFAINRGKLLLSGIPFDFDVKADTNEVKLKIDADKIPLAELANKLAVKEVKTVTELKGSGTGTFHLEFQNKLAKDSYPKVNCTFSIDNGRLTEPTKGLTLRNIDLKGYYSTLKGKDKEELTIKNVSFQTISGPFSGNLAIHRFSKPNYRGSAKGSLDLEVIHALFKIPKIEELSGRVKVNTNFYLETVIENEQPFIEIVDGNGTALMDDVDFSLQNDSRKFYDMFGNLILNRSDAILEGLKVRLGESDMELNGSFNYIDLFLQDKHTLDVAVIAESKKINLKDFTNTIAGDPKTTSTNREWMLPTMINGNVLLNVDAIHMDHHTFSQVNGEMTVGNRSISIQKLHGITANATVRGTLAVVESSPEYFQLATSLSSKDIYFKPIFREWNNFDQEVIKEDNISGRAEAILDLKAPFDLSYGILKDELEAQIQLKIIGGQLKNVSTFSALTKDLKTTKTKMILKAREIDALGDKLNNIQFETLENTLFIKKSMIIIPKMEIKSNALNITVDGKHKFNNDIDYKFAFRFRELKEKKDESEFGIVEDDGTGIKIFVRMYGNLGNPIIEWDKSSRKEEAKQNREEAKQEAISILKTELGLFKKDTTIKKYQPPKKEYEVLKIEFGKEEEVDPYEEKKKIEKEKKGLKKFGEKLKEKGKQEEKEEFTVE</sequence>